<dbReference type="HOGENOM" id="CLU_169158_0_0_1"/>
<feature type="region of interest" description="Disordered" evidence="1">
    <location>
        <begin position="88"/>
        <end position="113"/>
    </location>
</feature>
<dbReference type="InParanoid" id="A0A0C3HHE7"/>
<accession>A0A0C3HHE7</accession>
<dbReference type="AlphaFoldDB" id="A0A0C3HHE7"/>
<evidence type="ECO:0000313" key="2">
    <source>
        <dbReference type="EMBL" id="KIN02545.1"/>
    </source>
</evidence>
<sequence>MSNTRVALPVLLALGFGVANGILVFGPAFKEQKEARDQMQQALEGAPQIESSQVALKDSESSAIQATAVKSPPKSNTSAPWWSSLSLWSRETNTGSGKPGDELPTTKQKPDKE</sequence>
<keyword evidence="3" id="KW-1185">Reference proteome</keyword>
<dbReference type="EMBL" id="KN832874">
    <property type="protein sequence ID" value="KIN02545.1"/>
    <property type="molecule type" value="Genomic_DNA"/>
</dbReference>
<evidence type="ECO:0000256" key="1">
    <source>
        <dbReference type="SAM" id="MobiDB-lite"/>
    </source>
</evidence>
<organism evidence="2 3">
    <name type="scientific">Oidiodendron maius (strain Zn)</name>
    <dbReference type="NCBI Taxonomy" id="913774"/>
    <lineage>
        <taxon>Eukaryota</taxon>
        <taxon>Fungi</taxon>
        <taxon>Dikarya</taxon>
        <taxon>Ascomycota</taxon>
        <taxon>Pezizomycotina</taxon>
        <taxon>Leotiomycetes</taxon>
        <taxon>Leotiomycetes incertae sedis</taxon>
        <taxon>Myxotrichaceae</taxon>
        <taxon>Oidiodendron</taxon>
    </lineage>
</organism>
<name>A0A0C3HHE7_OIDMZ</name>
<reference evidence="3" key="2">
    <citation type="submission" date="2015-01" db="EMBL/GenBank/DDBJ databases">
        <title>Evolutionary Origins and Diversification of the Mycorrhizal Mutualists.</title>
        <authorList>
            <consortium name="DOE Joint Genome Institute"/>
            <consortium name="Mycorrhizal Genomics Consortium"/>
            <person name="Kohler A."/>
            <person name="Kuo A."/>
            <person name="Nagy L.G."/>
            <person name="Floudas D."/>
            <person name="Copeland A."/>
            <person name="Barry K.W."/>
            <person name="Cichocki N."/>
            <person name="Veneault-Fourrey C."/>
            <person name="LaButti K."/>
            <person name="Lindquist E.A."/>
            <person name="Lipzen A."/>
            <person name="Lundell T."/>
            <person name="Morin E."/>
            <person name="Murat C."/>
            <person name="Riley R."/>
            <person name="Ohm R."/>
            <person name="Sun H."/>
            <person name="Tunlid A."/>
            <person name="Henrissat B."/>
            <person name="Grigoriev I.V."/>
            <person name="Hibbett D.S."/>
            <person name="Martin F."/>
        </authorList>
    </citation>
    <scope>NUCLEOTIDE SEQUENCE [LARGE SCALE GENOMIC DNA]</scope>
    <source>
        <strain evidence="3">Zn</strain>
    </source>
</reference>
<dbReference type="Proteomes" id="UP000054321">
    <property type="component" value="Unassembled WGS sequence"/>
</dbReference>
<proteinExistence type="predicted"/>
<dbReference type="InterPro" id="IPR057394">
    <property type="entry name" value="PIGBOS1"/>
</dbReference>
<dbReference type="Pfam" id="PF23670">
    <property type="entry name" value="PIGBOS1"/>
    <property type="match status" value="1"/>
</dbReference>
<protein>
    <submittedName>
        <fullName evidence="2">Uncharacterized protein</fullName>
    </submittedName>
</protein>
<dbReference type="OrthoDB" id="5394869at2759"/>
<evidence type="ECO:0000313" key="3">
    <source>
        <dbReference type="Proteomes" id="UP000054321"/>
    </source>
</evidence>
<reference evidence="2 3" key="1">
    <citation type="submission" date="2014-04" db="EMBL/GenBank/DDBJ databases">
        <authorList>
            <consortium name="DOE Joint Genome Institute"/>
            <person name="Kuo A."/>
            <person name="Martino E."/>
            <person name="Perotto S."/>
            <person name="Kohler A."/>
            <person name="Nagy L.G."/>
            <person name="Floudas D."/>
            <person name="Copeland A."/>
            <person name="Barry K.W."/>
            <person name="Cichocki N."/>
            <person name="Veneault-Fourrey C."/>
            <person name="LaButti K."/>
            <person name="Lindquist E.A."/>
            <person name="Lipzen A."/>
            <person name="Lundell T."/>
            <person name="Morin E."/>
            <person name="Murat C."/>
            <person name="Sun H."/>
            <person name="Tunlid A."/>
            <person name="Henrissat B."/>
            <person name="Grigoriev I.V."/>
            <person name="Hibbett D.S."/>
            <person name="Martin F."/>
            <person name="Nordberg H.P."/>
            <person name="Cantor M.N."/>
            <person name="Hua S.X."/>
        </authorList>
    </citation>
    <scope>NUCLEOTIDE SEQUENCE [LARGE SCALE GENOMIC DNA]</scope>
    <source>
        <strain evidence="2 3">Zn</strain>
    </source>
</reference>
<gene>
    <name evidence="2" type="ORF">OIDMADRAFT_52384</name>
</gene>